<proteinExistence type="predicted"/>
<comment type="caution">
    <text evidence="1">The sequence shown here is derived from an EMBL/GenBank/DDBJ whole genome shotgun (WGS) entry which is preliminary data.</text>
</comment>
<evidence type="ECO:0008006" key="3">
    <source>
        <dbReference type="Google" id="ProtNLM"/>
    </source>
</evidence>
<dbReference type="GO" id="GO:0006313">
    <property type="term" value="P:DNA transposition"/>
    <property type="evidence" value="ECO:0007669"/>
    <property type="project" value="InterPro"/>
</dbReference>
<keyword evidence="2" id="KW-1185">Reference proteome</keyword>
<dbReference type="InterPro" id="IPR002514">
    <property type="entry name" value="Transposase_8"/>
</dbReference>
<organism evidence="1 2">
    <name type="scientific">Methylobacterium frigidaeris</name>
    <dbReference type="NCBI Taxonomy" id="2038277"/>
    <lineage>
        <taxon>Bacteria</taxon>
        <taxon>Pseudomonadati</taxon>
        <taxon>Pseudomonadota</taxon>
        <taxon>Alphaproteobacteria</taxon>
        <taxon>Hyphomicrobiales</taxon>
        <taxon>Methylobacteriaceae</taxon>
        <taxon>Methylobacterium</taxon>
    </lineage>
</organism>
<protein>
    <recommendedName>
        <fullName evidence="3">IS3 family transposase</fullName>
    </recommendedName>
</protein>
<evidence type="ECO:0000313" key="2">
    <source>
        <dbReference type="Proteomes" id="UP001055286"/>
    </source>
</evidence>
<dbReference type="GO" id="GO:0003677">
    <property type="term" value="F:DNA binding"/>
    <property type="evidence" value="ECO:0007669"/>
    <property type="project" value="InterPro"/>
</dbReference>
<evidence type="ECO:0000313" key="1">
    <source>
        <dbReference type="EMBL" id="GJD64427.1"/>
    </source>
</evidence>
<accession>A0AA37HEN2</accession>
<dbReference type="SUPFAM" id="SSF46689">
    <property type="entry name" value="Homeodomain-like"/>
    <property type="match status" value="1"/>
</dbReference>
<dbReference type="Proteomes" id="UP001055286">
    <property type="component" value="Unassembled WGS sequence"/>
</dbReference>
<dbReference type="Pfam" id="PF01527">
    <property type="entry name" value="HTH_Tnp_1"/>
    <property type="match status" value="1"/>
</dbReference>
<sequence>MAKTRREFTPEFKREAVALLESSGRSQMQIAAELGIQPSMLRQWRTVLMEDSP</sequence>
<dbReference type="InterPro" id="IPR009057">
    <property type="entry name" value="Homeodomain-like_sf"/>
</dbReference>
<dbReference type="GO" id="GO:0004803">
    <property type="term" value="F:transposase activity"/>
    <property type="evidence" value="ECO:0007669"/>
    <property type="project" value="InterPro"/>
</dbReference>
<dbReference type="Gene3D" id="1.10.10.60">
    <property type="entry name" value="Homeodomain-like"/>
    <property type="match status" value="1"/>
</dbReference>
<reference evidence="1" key="1">
    <citation type="journal article" date="2016" name="Front. Microbiol.">
        <title>Genome Sequence of the Piezophilic, Mesophilic Sulfate-Reducing Bacterium Desulfovibrio indicus J2T.</title>
        <authorList>
            <person name="Cao J."/>
            <person name="Maignien L."/>
            <person name="Shao Z."/>
            <person name="Alain K."/>
            <person name="Jebbar M."/>
        </authorList>
    </citation>
    <scope>NUCLEOTIDE SEQUENCE</scope>
    <source>
        <strain evidence="1">JCM 32048</strain>
    </source>
</reference>
<dbReference type="AlphaFoldDB" id="A0AA37HEN2"/>
<dbReference type="EMBL" id="BPQJ01000025">
    <property type="protein sequence ID" value="GJD64427.1"/>
    <property type="molecule type" value="Genomic_DNA"/>
</dbReference>
<gene>
    <name evidence="1" type="ORF">MPEAHAMD_4609</name>
</gene>
<reference evidence="1" key="2">
    <citation type="submission" date="2021-08" db="EMBL/GenBank/DDBJ databases">
        <authorList>
            <person name="Tani A."/>
            <person name="Ola A."/>
            <person name="Ogura Y."/>
            <person name="Katsura K."/>
            <person name="Hayashi T."/>
        </authorList>
    </citation>
    <scope>NUCLEOTIDE SEQUENCE</scope>
    <source>
        <strain evidence="1">JCM 32048</strain>
    </source>
</reference>
<name>A0AA37HEN2_9HYPH</name>